<feature type="compositionally biased region" description="Low complexity" evidence="1">
    <location>
        <begin position="40"/>
        <end position="51"/>
    </location>
</feature>
<accession>A0ABS6U2V9</accession>
<evidence type="ECO:0008006" key="5">
    <source>
        <dbReference type="Google" id="ProtNLM"/>
    </source>
</evidence>
<organism evidence="3 4">
    <name type="scientific">Pseudonocardia oceani</name>
    <dbReference type="NCBI Taxonomy" id="2792013"/>
    <lineage>
        <taxon>Bacteria</taxon>
        <taxon>Bacillati</taxon>
        <taxon>Actinomycetota</taxon>
        <taxon>Actinomycetes</taxon>
        <taxon>Pseudonocardiales</taxon>
        <taxon>Pseudonocardiaceae</taxon>
        <taxon>Pseudonocardia</taxon>
    </lineage>
</organism>
<dbReference type="Pfam" id="PF03640">
    <property type="entry name" value="Lipoprotein_15"/>
    <property type="match status" value="2"/>
</dbReference>
<feature type="signal peptide" evidence="2">
    <location>
        <begin position="1"/>
        <end position="24"/>
    </location>
</feature>
<evidence type="ECO:0000256" key="1">
    <source>
        <dbReference type="SAM" id="MobiDB-lite"/>
    </source>
</evidence>
<evidence type="ECO:0000313" key="4">
    <source>
        <dbReference type="Proteomes" id="UP000694300"/>
    </source>
</evidence>
<name>A0ABS6U2V9_9PSEU</name>
<sequence>MTDQRTRLLGAVAAGCLLALTACGAPDGAATPADPPPAPAASSGQAHPAGHGTDDDARPVLYAVQSGPLGIVVTDGSGRLMYRSAEDSTDPPVSNCAGSCAATWIPVAAASEGQEPDLLGVDPALVGVVRRDDGMRQLTLAGWPLYRHRDDTGTLETTGQNGADATWFVVTSTGEAVTPQP</sequence>
<dbReference type="PROSITE" id="PS51257">
    <property type="entry name" value="PROKAR_LIPOPROTEIN"/>
    <property type="match status" value="1"/>
</dbReference>
<keyword evidence="4" id="KW-1185">Reference proteome</keyword>
<evidence type="ECO:0000313" key="3">
    <source>
        <dbReference type="EMBL" id="MBW0126587.1"/>
    </source>
</evidence>
<dbReference type="Proteomes" id="UP000694300">
    <property type="component" value="Unassembled WGS sequence"/>
</dbReference>
<dbReference type="PANTHER" id="PTHR39335">
    <property type="entry name" value="BLL4220 PROTEIN"/>
    <property type="match status" value="1"/>
</dbReference>
<dbReference type="RefSeq" id="WP_218595114.1">
    <property type="nucleotide sequence ID" value="NZ_JADQDF010000001.1"/>
</dbReference>
<feature type="chain" id="PRO_5045128914" description="Lipoprotein with Yx(FWY)xxD motif" evidence="2">
    <location>
        <begin position="25"/>
        <end position="181"/>
    </location>
</feature>
<proteinExistence type="predicted"/>
<dbReference type="PANTHER" id="PTHR39335:SF1">
    <property type="entry name" value="BLL4220 PROTEIN"/>
    <property type="match status" value="1"/>
</dbReference>
<evidence type="ECO:0000256" key="2">
    <source>
        <dbReference type="SAM" id="SignalP"/>
    </source>
</evidence>
<dbReference type="InterPro" id="IPR005297">
    <property type="entry name" value="Lipoprotein_repeat"/>
</dbReference>
<dbReference type="EMBL" id="JADQDF010000001">
    <property type="protein sequence ID" value="MBW0126587.1"/>
    <property type="molecule type" value="Genomic_DNA"/>
</dbReference>
<reference evidence="3 4" key="1">
    <citation type="submission" date="2020-11" db="EMBL/GenBank/DDBJ databases">
        <title>Pseudonocardia abyssalis sp. nov. and Pseudonocardia oceani sp. nov., description and phylogenomic analysis of two novel actinomycetes isolated from the deep Southern Ocean.</title>
        <authorList>
            <person name="Parra J."/>
        </authorList>
    </citation>
    <scope>NUCLEOTIDE SEQUENCE [LARGE SCALE GENOMIC DNA]</scope>
    <source>
        <strain evidence="4">KRD185</strain>
    </source>
</reference>
<gene>
    <name evidence="3" type="ORF">I4I82_02630</name>
</gene>
<feature type="region of interest" description="Disordered" evidence="1">
    <location>
        <begin position="28"/>
        <end position="57"/>
    </location>
</feature>
<comment type="caution">
    <text evidence="3">The sequence shown here is derived from an EMBL/GenBank/DDBJ whole genome shotgun (WGS) entry which is preliminary data.</text>
</comment>
<keyword evidence="2" id="KW-0732">Signal</keyword>
<protein>
    <recommendedName>
        <fullName evidence="5">Lipoprotein with Yx(FWY)xxD motif</fullName>
    </recommendedName>
</protein>